<reference evidence="2 3" key="1">
    <citation type="journal article" date="2021" name="Microorganisms">
        <title>Bacterial Dimethylsulfoniopropionate Biosynthesis in the East China Sea.</title>
        <authorList>
            <person name="Liu J."/>
            <person name="Zhang Y."/>
            <person name="Liu J."/>
            <person name="Zhong H."/>
            <person name="Williams B.T."/>
            <person name="Zheng Y."/>
            <person name="Curson A.R.J."/>
            <person name="Sun C."/>
            <person name="Sun H."/>
            <person name="Song D."/>
            <person name="Wagner Mackenzie B."/>
            <person name="Bermejo Martinez A."/>
            <person name="Todd J.D."/>
            <person name="Zhang X.H."/>
        </authorList>
    </citation>
    <scope>NUCLEOTIDE SEQUENCE [LARGE SCALE GENOMIC DNA]</scope>
    <source>
        <strain evidence="2 3">ESS08</strain>
    </source>
</reference>
<protein>
    <submittedName>
        <fullName evidence="2">Dihydroorotate dehydrogenase</fullName>
    </submittedName>
</protein>
<organism evidence="2 3">
    <name type="scientific">Mesobacillus boroniphilus</name>
    <dbReference type="NCBI Taxonomy" id="308892"/>
    <lineage>
        <taxon>Bacteria</taxon>
        <taxon>Bacillati</taxon>
        <taxon>Bacillota</taxon>
        <taxon>Bacilli</taxon>
        <taxon>Bacillales</taxon>
        <taxon>Bacillaceae</taxon>
        <taxon>Mesobacillus</taxon>
    </lineage>
</organism>
<dbReference type="Gene3D" id="3.20.20.70">
    <property type="entry name" value="Aldolase class I"/>
    <property type="match status" value="2"/>
</dbReference>
<feature type="transmembrane region" description="Helical" evidence="1">
    <location>
        <begin position="552"/>
        <end position="573"/>
    </location>
</feature>
<keyword evidence="1" id="KW-0812">Transmembrane</keyword>
<keyword evidence="1" id="KW-0472">Membrane</keyword>
<feature type="transmembrane region" description="Helical" evidence="1">
    <location>
        <begin position="426"/>
        <end position="442"/>
    </location>
</feature>
<dbReference type="AlphaFoldDB" id="A0A944CGK0"/>
<feature type="transmembrane region" description="Helical" evidence="1">
    <location>
        <begin position="579"/>
        <end position="598"/>
    </location>
</feature>
<sequence length="607" mass="67865">MPDWSYHPLFKPWLSILPGNAGREFIHRGMSILSQLPGGRPFIEFLGHMSPSEKLSRNLFGILFKSPVGLSGKIDPKLSGIHAFPNLGFGAIEVGPITKFPREPETAACLSKTKDALILPEYAETIGHSATKNKLTKSQTVPVMIRLEEPLIIAEHLKDVGDAFIIELDLIQSINDLIHIKKVLENKPVLLAIRHSSVADNLLKLQSASRLVDGIMIKEEFILTDGKQILPLRQTDRIVHAVHMIKNEINLPVVTSGGVAEPADALALFEAGAELVFLSGGYVASGPGLPKRINEALLDELGYERKELPGWIWYWLFGLFILLGGALVLFFSFTKVILFYDEAFLQITRLELMAYNPNLYKFMSHDRMTLAGTMISGGFIYMQLARHGIRYGIHWAKRAFNIGAITGFLGIMLFLGFGYFDWLHGLFWLILLPFYLMGYIKTRSANQSPSSKNRTNHSSWKRAIYGQLLFVILGFSFVAGGFVISTIGATYVFVDTDLKYICMTPDQLNELNEKLIPVIAHDRAGFGSALFSVGLLVLTLSLWGFHEGSVWVWRTFLIGGIPAFTAGIFTHLYIGYIDFIHLLPAYFALALYIGGLWLTKDYFKSRI</sequence>
<comment type="caution">
    <text evidence="2">The sequence shown here is derived from an EMBL/GenBank/DDBJ whole genome shotgun (WGS) entry which is preliminary data.</text>
</comment>
<feature type="transmembrane region" description="Helical" evidence="1">
    <location>
        <begin position="399"/>
        <end position="420"/>
    </location>
</feature>
<accession>A0A944CGK0</accession>
<dbReference type="SUPFAM" id="SSF51395">
    <property type="entry name" value="FMN-linked oxidoreductases"/>
    <property type="match status" value="1"/>
</dbReference>
<feature type="transmembrane region" description="Helical" evidence="1">
    <location>
        <begin position="463"/>
        <end position="494"/>
    </location>
</feature>
<keyword evidence="3" id="KW-1185">Reference proteome</keyword>
<dbReference type="EMBL" id="QTKX01000001">
    <property type="protein sequence ID" value="MBS8262871.1"/>
    <property type="molecule type" value="Genomic_DNA"/>
</dbReference>
<proteinExistence type="predicted"/>
<feature type="transmembrane region" description="Helical" evidence="1">
    <location>
        <begin position="524"/>
        <end position="545"/>
    </location>
</feature>
<feature type="transmembrane region" description="Helical" evidence="1">
    <location>
        <begin position="311"/>
        <end position="333"/>
    </location>
</feature>
<name>A0A944CGK0_9BACI</name>
<gene>
    <name evidence="2" type="ORF">DYI25_00310</name>
</gene>
<evidence type="ECO:0000256" key="1">
    <source>
        <dbReference type="SAM" id="Phobius"/>
    </source>
</evidence>
<evidence type="ECO:0000313" key="2">
    <source>
        <dbReference type="EMBL" id="MBS8262871.1"/>
    </source>
</evidence>
<dbReference type="Proteomes" id="UP000761411">
    <property type="component" value="Unassembled WGS sequence"/>
</dbReference>
<dbReference type="InterPro" id="IPR013785">
    <property type="entry name" value="Aldolase_TIM"/>
</dbReference>
<evidence type="ECO:0000313" key="3">
    <source>
        <dbReference type="Proteomes" id="UP000761411"/>
    </source>
</evidence>
<dbReference type="RefSeq" id="WP_213365530.1">
    <property type="nucleotide sequence ID" value="NZ_QTKX01000001.1"/>
</dbReference>
<keyword evidence="1" id="KW-1133">Transmembrane helix</keyword>